<sequence>MNTRKSMAAALAATMCFGLAGCGSKETKQEDKELTATITVWTPQEDQSNKWIQGQCEAFAKKHPKWKITFKYGVCSEGDAGKTVAQDVNAAADVYMFANDQLGQLIDAKGIAQLGGSTAEEVKKTNSEPMVKSVTSDGKIYGVPFTGNTWFMYYDTSAFTADDVKSLDAMLKKATVAFPLTNAWYNGSFYLANGGSLFGDGTDASKGIDFKGEKGYATTKYLINLVNNKNFVNDADGKALTGLRSGSVKAMFSGSWDYDNVKKALGDKFGAVQLPKVTIDGKEQQLKSFAGSKAIGVNPNSKHQEVAVALAKYLGSSESQKSHYEARKIIPCNTELLKDEKISKDPLIKAQNDTINNTSVIQPTITAMTKYWVPAETFGKAIVGKKVTAANYKEETDKFVKSLNTKETD</sequence>
<dbReference type="SUPFAM" id="SSF53850">
    <property type="entry name" value="Periplasmic binding protein-like II"/>
    <property type="match status" value="1"/>
</dbReference>
<evidence type="ECO:0000256" key="2">
    <source>
        <dbReference type="ARBA" id="ARBA00022448"/>
    </source>
</evidence>
<dbReference type="PATRIC" id="fig|999415.3.peg.172"/>
<reference evidence="5 6" key="1">
    <citation type="submission" date="2013-02" db="EMBL/GenBank/DDBJ databases">
        <title>The Genome Sequence of Lactobacillus catenaformis F0143.</title>
        <authorList>
            <consortium name="The Broad Institute Genome Sequencing Platform"/>
            <person name="Earl A."/>
            <person name="Ward D."/>
            <person name="Feldgarden M."/>
            <person name="Gevers D."/>
            <person name="Izard J."/>
            <person name="Blanton J.M."/>
            <person name="Mathney J."/>
            <person name="Dewhirst F.E."/>
            <person name="Young S.K."/>
            <person name="Zeng Q."/>
            <person name="Gargeya S."/>
            <person name="Fitzgerald M."/>
            <person name="Haas B."/>
            <person name="Abouelleil A."/>
            <person name="Alvarado L."/>
            <person name="Arachchi H.M."/>
            <person name="Berlin A."/>
            <person name="Chapman S.B."/>
            <person name="Gearin G."/>
            <person name="Goldberg J."/>
            <person name="Griggs A."/>
            <person name="Gujja S."/>
            <person name="Hansen M."/>
            <person name="Heiman D."/>
            <person name="Howarth C."/>
            <person name="Larimer J."/>
            <person name="Lui A."/>
            <person name="MacDonald P.J.P."/>
            <person name="McCowen C."/>
            <person name="Montmayeur A."/>
            <person name="Murphy C."/>
            <person name="Neiman D."/>
            <person name="Pearson M."/>
            <person name="Priest M."/>
            <person name="Roberts A."/>
            <person name="Saif S."/>
            <person name="Shea T."/>
            <person name="Sisk P."/>
            <person name="Stolte C."/>
            <person name="Sykes S."/>
            <person name="Wortman J."/>
            <person name="Nusbaum C."/>
            <person name="Birren B."/>
        </authorList>
    </citation>
    <scope>NUCLEOTIDE SEQUENCE [LARGE SCALE GENOMIC DNA]</scope>
    <source>
        <strain evidence="5 6">OT 569</strain>
    </source>
</reference>
<dbReference type="OrthoDB" id="9764072at2"/>
<dbReference type="InterPro" id="IPR006059">
    <property type="entry name" value="SBP"/>
</dbReference>
<dbReference type="GO" id="GO:1901982">
    <property type="term" value="F:maltose binding"/>
    <property type="evidence" value="ECO:0007669"/>
    <property type="project" value="TreeGrafter"/>
</dbReference>
<dbReference type="STRING" id="999415.HMPREF9943_00171"/>
<organism evidence="5 6">
    <name type="scientific">Eggerthia catenaformis OT 569 = DSM 20559</name>
    <dbReference type="NCBI Taxonomy" id="999415"/>
    <lineage>
        <taxon>Bacteria</taxon>
        <taxon>Bacillati</taxon>
        <taxon>Bacillota</taxon>
        <taxon>Erysipelotrichia</taxon>
        <taxon>Erysipelotrichales</taxon>
        <taxon>Coprobacillaceae</taxon>
        <taxon>Eggerthia</taxon>
    </lineage>
</organism>
<feature type="signal peptide" evidence="4">
    <location>
        <begin position="1"/>
        <end position="20"/>
    </location>
</feature>
<accession>M2Q5U1</accession>
<feature type="chain" id="PRO_5038977698" description="Maltodextrin-binding protein" evidence="4">
    <location>
        <begin position="21"/>
        <end position="409"/>
    </location>
</feature>
<dbReference type="BioCyc" id="ECAT999415-HMP:GTTI-180-MONOMER"/>
<dbReference type="eggNOG" id="COG2182">
    <property type="taxonomic scope" value="Bacteria"/>
</dbReference>
<keyword evidence="3 4" id="KW-0732">Signal</keyword>
<evidence type="ECO:0000313" key="6">
    <source>
        <dbReference type="Proteomes" id="UP000011758"/>
    </source>
</evidence>
<name>M2Q5U1_9FIRM</name>
<gene>
    <name evidence="5" type="ORF">HMPREF9943_00171</name>
</gene>
<dbReference type="RefSeq" id="WP_004801182.1">
    <property type="nucleotide sequence ID" value="NZ_KB446646.1"/>
</dbReference>
<dbReference type="Proteomes" id="UP000011758">
    <property type="component" value="Unassembled WGS sequence"/>
</dbReference>
<dbReference type="Gene3D" id="3.40.190.10">
    <property type="entry name" value="Periplasmic binding protein-like II"/>
    <property type="match status" value="2"/>
</dbReference>
<evidence type="ECO:0008006" key="7">
    <source>
        <dbReference type="Google" id="ProtNLM"/>
    </source>
</evidence>
<comment type="caution">
    <text evidence="5">The sequence shown here is derived from an EMBL/GenBank/DDBJ whole genome shotgun (WGS) entry which is preliminary data.</text>
</comment>
<keyword evidence="2" id="KW-0813">Transport</keyword>
<dbReference type="PROSITE" id="PS51257">
    <property type="entry name" value="PROKAR_LIPOPROTEIN"/>
    <property type="match status" value="1"/>
</dbReference>
<dbReference type="GO" id="GO:0055052">
    <property type="term" value="C:ATP-binding cassette (ABC) transporter complex, substrate-binding subunit-containing"/>
    <property type="evidence" value="ECO:0007669"/>
    <property type="project" value="TreeGrafter"/>
</dbReference>
<proteinExistence type="inferred from homology"/>
<dbReference type="AlphaFoldDB" id="M2Q5U1"/>
<dbReference type="EMBL" id="AGEJ01000003">
    <property type="protein sequence ID" value="EMD17551.1"/>
    <property type="molecule type" value="Genomic_DNA"/>
</dbReference>
<evidence type="ECO:0000256" key="4">
    <source>
        <dbReference type="SAM" id="SignalP"/>
    </source>
</evidence>
<keyword evidence="6" id="KW-1185">Reference proteome</keyword>
<dbReference type="Pfam" id="PF13416">
    <property type="entry name" value="SBP_bac_8"/>
    <property type="match status" value="1"/>
</dbReference>
<evidence type="ECO:0000256" key="1">
    <source>
        <dbReference type="ARBA" id="ARBA00008520"/>
    </source>
</evidence>
<comment type="similarity">
    <text evidence="1">Belongs to the bacterial solute-binding protein 1 family.</text>
</comment>
<dbReference type="PANTHER" id="PTHR30061:SF50">
    <property type="entry name" value="MALTOSE_MALTODEXTRIN-BINDING PERIPLASMIC PROTEIN"/>
    <property type="match status" value="1"/>
</dbReference>
<dbReference type="GO" id="GO:0042956">
    <property type="term" value="P:maltodextrin transmembrane transport"/>
    <property type="evidence" value="ECO:0007669"/>
    <property type="project" value="TreeGrafter"/>
</dbReference>
<evidence type="ECO:0000313" key="5">
    <source>
        <dbReference type="EMBL" id="EMD17551.1"/>
    </source>
</evidence>
<evidence type="ECO:0000256" key="3">
    <source>
        <dbReference type="ARBA" id="ARBA00022729"/>
    </source>
</evidence>
<dbReference type="CDD" id="cd13655">
    <property type="entry name" value="PBP2_oligosaccharide_1"/>
    <property type="match status" value="1"/>
</dbReference>
<protein>
    <recommendedName>
        <fullName evidence="7">Maltodextrin-binding protein</fullName>
    </recommendedName>
</protein>
<dbReference type="PANTHER" id="PTHR30061">
    <property type="entry name" value="MALTOSE-BINDING PERIPLASMIC PROTEIN"/>
    <property type="match status" value="1"/>
</dbReference>
<dbReference type="GO" id="GO:0015768">
    <property type="term" value="P:maltose transport"/>
    <property type="evidence" value="ECO:0007669"/>
    <property type="project" value="TreeGrafter"/>
</dbReference>